<dbReference type="EMBL" id="CP054000">
    <property type="protein sequence ID" value="QKH79213.1"/>
    <property type="molecule type" value="Genomic_DNA"/>
</dbReference>
<keyword evidence="2" id="KW-0804">Transcription</keyword>
<proteinExistence type="predicted"/>
<dbReference type="Pfam" id="PF08279">
    <property type="entry name" value="HTH_11"/>
    <property type="match status" value="1"/>
</dbReference>
<dbReference type="Proteomes" id="UP000502899">
    <property type="component" value="Chromosome"/>
</dbReference>
<feature type="domain" description="HTH deoR-type" evidence="4">
    <location>
        <begin position="29"/>
        <end position="66"/>
    </location>
</feature>
<feature type="compositionally biased region" description="Basic and acidic residues" evidence="3">
    <location>
        <begin position="14"/>
        <end position="33"/>
    </location>
</feature>
<dbReference type="PROSITE" id="PS51000">
    <property type="entry name" value="HTH_DEOR_2"/>
    <property type="match status" value="1"/>
</dbReference>
<dbReference type="InterPro" id="IPR036390">
    <property type="entry name" value="WH_DNA-bd_sf"/>
</dbReference>
<dbReference type="AlphaFoldDB" id="A0A7D4JIE8"/>
<dbReference type="SUPFAM" id="SSF46785">
    <property type="entry name" value="Winged helix' DNA-binding domain"/>
    <property type="match status" value="1"/>
</dbReference>
<accession>A0A7D4JIE8</accession>
<dbReference type="InterPro" id="IPR001034">
    <property type="entry name" value="DeoR_HTH"/>
</dbReference>
<dbReference type="GO" id="GO:0003700">
    <property type="term" value="F:DNA-binding transcription factor activity"/>
    <property type="evidence" value="ECO:0007669"/>
    <property type="project" value="InterPro"/>
</dbReference>
<evidence type="ECO:0000256" key="3">
    <source>
        <dbReference type="SAM" id="MobiDB-lite"/>
    </source>
</evidence>
<dbReference type="InterPro" id="IPR013196">
    <property type="entry name" value="HTH_11"/>
</dbReference>
<organism evidence="5 6">
    <name type="scientific">Finegoldia magna</name>
    <name type="common">Peptostreptococcus magnus</name>
    <dbReference type="NCBI Taxonomy" id="1260"/>
    <lineage>
        <taxon>Bacteria</taxon>
        <taxon>Bacillati</taxon>
        <taxon>Bacillota</taxon>
        <taxon>Tissierellia</taxon>
        <taxon>Tissierellales</taxon>
        <taxon>Peptoniphilaceae</taxon>
        <taxon>Finegoldia</taxon>
    </lineage>
</organism>
<reference evidence="5 6" key="1">
    <citation type="submission" date="2020-05" db="EMBL/GenBank/DDBJ databases">
        <title>FDA dAtabase for Regulatory Grade micrObial Sequences (FDA-ARGOS): Supporting development and validation of Infectious Disease Dx tests.</title>
        <authorList>
            <person name="Pederson C."/>
            <person name="Tallon L."/>
            <person name="Sadzewicz L."/>
            <person name="Zhao X."/>
            <person name="Vavikolanu K."/>
            <person name="Mehta A."/>
            <person name="Aluvathingal J."/>
            <person name="Nadendla S."/>
            <person name="Myers T."/>
            <person name="Yan Y."/>
            <person name="Sichtig H."/>
        </authorList>
    </citation>
    <scope>NUCLEOTIDE SEQUENCE [LARGE SCALE GENOMIC DNA]</scope>
    <source>
        <strain evidence="5 6">FDAARGOS_764</strain>
    </source>
</reference>
<dbReference type="InterPro" id="IPR036388">
    <property type="entry name" value="WH-like_DNA-bd_sf"/>
</dbReference>
<dbReference type="Gene3D" id="1.10.10.10">
    <property type="entry name" value="Winged helix-like DNA-binding domain superfamily/Winged helix DNA-binding domain"/>
    <property type="match status" value="1"/>
</dbReference>
<dbReference type="RefSeq" id="WP_035137446.1">
    <property type="nucleotide sequence ID" value="NZ_CP054000.1"/>
</dbReference>
<gene>
    <name evidence="5" type="ORF">FOC70_02055</name>
</gene>
<name>A0A7D4JIE8_FINMA</name>
<feature type="region of interest" description="Disordered" evidence="3">
    <location>
        <begin position="1"/>
        <end position="33"/>
    </location>
</feature>
<evidence type="ECO:0000259" key="4">
    <source>
        <dbReference type="PROSITE" id="PS51000"/>
    </source>
</evidence>
<evidence type="ECO:0000256" key="2">
    <source>
        <dbReference type="ARBA" id="ARBA00023163"/>
    </source>
</evidence>
<evidence type="ECO:0000256" key="1">
    <source>
        <dbReference type="ARBA" id="ARBA00023015"/>
    </source>
</evidence>
<keyword evidence="1" id="KW-0805">Transcription regulation</keyword>
<sequence length="66" mass="7549">MGQHVARVHAQDNAQKDAHAQDDAHKMTPKERRQEIIKILEENPEISTLELSKIFSVSRSTISRDL</sequence>
<evidence type="ECO:0000313" key="6">
    <source>
        <dbReference type="Proteomes" id="UP000502899"/>
    </source>
</evidence>
<evidence type="ECO:0000313" key="5">
    <source>
        <dbReference type="EMBL" id="QKH79213.1"/>
    </source>
</evidence>
<protein>
    <submittedName>
        <fullName evidence="5">HTH domain-containing protein</fullName>
    </submittedName>
</protein>